<keyword evidence="4" id="KW-0804">Transcription</keyword>
<protein>
    <submittedName>
        <fullName evidence="6">LysR family transcriptional regulator</fullName>
    </submittedName>
</protein>
<dbReference type="Pfam" id="PF03466">
    <property type="entry name" value="LysR_substrate"/>
    <property type="match status" value="1"/>
</dbReference>
<gene>
    <name evidence="6" type="ORF">WJX68_23565</name>
</gene>
<evidence type="ECO:0000313" key="7">
    <source>
        <dbReference type="Proteomes" id="UP001364211"/>
    </source>
</evidence>
<dbReference type="PANTHER" id="PTHR30346">
    <property type="entry name" value="TRANSCRIPTIONAL DUAL REGULATOR HCAR-RELATED"/>
    <property type="match status" value="1"/>
</dbReference>
<evidence type="ECO:0000259" key="5">
    <source>
        <dbReference type="PROSITE" id="PS50931"/>
    </source>
</evidence>
<dbReference type="InterPro" id="IPR036390">
    <property type="entry name" value="WH_DNA-bd_sf"/>
</dbReference>
<evidence type="ECO:0000256" key="2">
    <source>
        <dbReference type="ARBA" id="ARBA00023015"/>
    </source>
</evidence>
<dbReference type="Proteomes" id="UP001364211">
    <property type="component" value="Unassembled WGS sequence"/>
</dbReference>
<evidence type="ECO:0000256" key="4">
    <source>
        <dbReference type="ARBA" id="ARBA00023163"/>
    </source>
</evidence>
<comment type="similarity">
    <text evidence="1">Belongs to the LysR transcriptional regulatory family.</text>
</comment>
<keyword evidence="7" id="KW-1185">Reference proteome</keyword>
<keyword evidence="2" id="KW-0805">Transcription regulation</keyword>
<dbReference type="PANTHER" id="PTHR30346:SF28">
    <property type="entry name" value="HTH-TYPE TRANSCRIPTIONAL REGULATOR CYNR"/>
    <property type="match status" value="1"/>
</dbReference>
<dbReference type="Pfam" id="PF00126">
    <property type="entry name" value="HTH_1"/>
    <property type="match status" value="1"/>
</dbReference>
<evidence type="ECO:0000313" key="6">
    <source>
        <dbReference type="EMBL" id="MEJ8281931.1"/>
    </source>
</evidence>
<dbReference type="Gene3D" id="3.40.190.10">
    <property type="entry name" value="Periplasmic binding protein-like II"/>
    <property type="match status" value="2"/>
</dbReference>
<dbReference type="InterPro" id="IPR036388">
    <property type="entry name" value="WH-like_DNA-bd_sf"/>
</dbReference>
<dbReference type="EMBL" id="JBBJUP010000025">
    <property type="protein sequence ID" value="MEJ8281931.1"/>
    <property type="molecule type" value="Genomic_DNA"/>
</dbReference>
<dbReference type="Gene3D" id="1.10.10.10">
    <property type="entry name" value="Winged helix-like DNA-binding domain superfamily/Winged helix DNA-binding domain"/>
    <property type="match status" value="1"/>
</dbReference>
<dbReference type="PRINTS" id="PR00039">
    <property type="entry name" value="HTHLYSR"/>
</dbReference>
<keyword evidence="3" id="KW-0238">DNA-binding</keyword>
<evidence type="ECO:0000256" key="3">
    <source>
        <dbReference type="ARBA" id="ARBA00023125"/>
    </source>
</evidence>
<proteinExistence type="inferred from homology"/>
<dbReference type="InterPro" id="IPR000847">
    <property type="entry name" value="LysR_HTH_N"/>
</dbReference>
<dbReference type="SUPFAM" id="SSF53850">
    <property type="entry name" value="Periplasmic binding protein-like II"/>
    <property type="match status" value="1"/>
</dbReference>
<comment type="caution">
    <text evidence="6">The sequence shown here is derived from an EMBL/GenBank/DDBJ whole genome shotgun (WGS) entry which is preliminary data.</text>
</comment>
<accession>A0ABU8TEH5</accession>
<sequence>MELRHMRYVLAVAQHGSFGRAAEALLVAQPSLSRQVRAVETELGELLFVRGPGGVTPTAAGRAFVTHARQVIALADATGEAVRAEAPPRELVQIGLPPGLSTEWTSHVARGLLHDVPGATVRFVEAGSAEQLRLLSQGRLDVALVHQIPPAGTWSALVASEPLGVAVRPDHPLAASAVYRLVDLDGLRVLVHSRDQIPTQQDGVLAAASTFGIAPVWIFARFVEHARASAEAAEADAVLAGSHTAARQLADWVWRPVEGLGQPMNTWVVRRNDARDVATPVVAVIRAAASARTRDARD</sequence>
<evidence type="ECO:0000256" key="1">
    <source>
        <dbReference type="ARBA" id="ARBA00009437"/>
    </source>
</evidence>
<feature type="domain" description="HTH lysR-type" evidence="5">
    <location>
        <begin position="1"/>
        <end position="58"/>
    </location>
</feature>
<dbReference type="SUPFAM" id="SSF46785">
    <property type="entry name" value="Winged helix' DNA-binding domain"/>
    <property type="match status" value="1"/>
</dbReference>
<reference evidence="6 7" key="1">
    <citation type="submission" date="2024-03" db="EMBL/GenBank/DDBJ databases">
        <title>Draft genome sequence of Pseudonocardia sp. DW16-2.</title>
        <authorList>
            <person name="Duangmal K."/>
        </authorList>
    </citation>
    <scope>NUCLEOTIDE SEQUENCE [LARGE SCALE GENOMIC DNA]</scope>
    <source>
        <strain evidence="6 7">DW16-2</strain>
    </source>
</reference>
<dbReference type="PROSITE" id="PS50931">
    <property type="entry name" value="HTH_LYSR"/>
    <property type="match status" value="1"/>
</dbReference>
<name>A0ABU8TEH5_9PSEU</name>
<dbReference type="InterPro" id="IPR005119">
    <property type="entry name" value="LysR_subst-bd"/>
</dbReference>
<organism evidence="6 7">
    <name type="scientific">Pseudonocardia spirodelae</name>
    <dbReference type="NCBI Taxonomy" id="3133431"/>
    <lineage>
        <taxon>Bacteria</taxon>
        <taxon>Bacillati</taxon>
        <taxon>Actinomycetota</taxon>
        <taxon>Actinomycetes</taxon>
        <taxon>Pseudonocardiales</taxon>
        <taxon>Pseudonocardiaceae</taxon>
        <taxon>Pseudonocardia</taxon>
    </lineage>
</organism>
<dbReference type="RefSeq" id="WP_340294835.1">
    <property type="nucleotide sequence ID" value="NZ_JBBJUP010000025.1"/>
</dbReference>